<evidence type="ECO:0000256" key="12">
    <source>
        <dbReference type="ARBA" id="ARBA00030592"/>
    </source>
</evidence>
<dbReference type="eggNOG" id="KOG2525">
    <property type="taxonomic scope" value="Eukaryota"/>
</dbReference>
<keyword evidence="16" id="KW-1185">Reference proteome</keyword>
<dbReference type="SUPFAM" id="SSF53623">
    <property type="entry name" value="MurD-like peptide ligases, catalytic domain"/>
    <property type="match status" value="1"/>
</dbReference>
<dbReference type="EMBL" id="GL377565">
    <property type="protein sequence ID" value="EFJ38624.1"/>
    <property type="molecule type" value="Genomic_DNA"/>
</dbReference>
<comment type="similarity">
    <text evidence="3">Belongs to the folylpolyglutamate synthase family.</text>
</comment>
<dbReference type="GO" id="GO:0046872">
    <property type="term" value="F:metal ion binding"/>
    <property type="evidence" value="ECO:0007669"/>
    <property type="project" value="UniProtKB-KW"/>
</dbReference>
<evidence type="ECO:0000256" key="2">
    <source>
        <dbReference type="ARBA" id="ARBA00005150"/>
    </source>
</evidence>
<dbReference type="GO" id="GO:0005829">
    <property type="term" value="C:cytosol"/>
    <property type="evidence" value="ECO:0000318"/>
    <property type="project" value="GO_Central"/>
</dbReference>
<dbReference type="Gene3D" id="3.40.1190.10">
    <property type="entry name" value="Mur-like, catalytic domain"/>
    <property type="match status" value="1"/>
</dbReference>
<keyword evidence="10" id="KW-0067">ATP-binding</keyword>
<keyword evidence="7" id="KW-0436">Ligase</keyword>
<evidence type="ECO:0000256" key="4">
    <source>
        <dbReference type="ARBA" id="ARBA00013025"/>
    </source>
</evidence>
<evidence type="ECO:0000256" key="9">
    <source>
        <dbReference type="ARBA" id="ARBA00022741"/>
    </source>
</evidence>
<dbReference type="SUPFAM" id="SSF53244">
    <property type="entry name" value="MurD-like peptide ligases, peptide-binding domain"/>
    <property type="match status" value="1"/>
</dbReference>
<dbReference type="GO" id="GO:0004326">
    <property type="term" value="F:tetrahydrofolylpolyglutamate synthase activity"/>
    <property type="evidence" value="ECO:0000318"/>
    <property type="project" value="GO_Central"/>
</dbReference>
<dbReference type="GO" id="GO:0006730">
    <property type="term" value="P:one-carbon metabolic process"/>
    <property type="evidence" value="ECO:0007669"/>
    <property type="project" value="UniProtKB-KW"/>
</dbReference>
<dbReference type="PANTHER" id="PTHR11136:SF5">
    <property type="entry name" value="FOLYLPOLYGLUTAMATE SYNTHASE, MITOCHONDRIAL"/>
    <property type="match status" value="1"/>
</dbReference>
<dbReference type="InParanoid" id="D8QMQ9"/>
<evidence type="ECO:0000256" key="10">
    <source>
        <dbReference type="ARBA" id="ARBA00022840"/>
    </source>
</evidence>
<evidence type="ECO:0000256" key="6">
    <source>
        <dbReference type="ARBA" id="ARBA00022563"/>
    </source>
</evidence>
<accession>D8QMQ9</accession>
<dbReference type="KEGG" id="smo:SELMODRAFT_75567"/>
<dbReference type="GO" id="GO:0005524">
    <property type="term" value="F:ATP binding"/>
    <property type="evidence" value="ECO:0007669"/>
    <property type="project" value="UniProtKB-KW"/>
</dbReference>
<evidence type="ECO:0000256" key="7">
    <source>
        <dbReference type="ARBA" id="ARBA00022598"/>
    </source>
</evidence>
<dbReference type="Gene3D" id="3.90.190.20">
    <property type="entry name" value="Mur ligase, C-terminal domain"/>
    <property type="match status" value="1"/>
</dbReference>
<dbReference type="PANTHER" id="PTHR11136">
    <property type="entry name" value="FOLYLPOLYGLUTAMATE SYNTHASE-RELATED"/>
    <property type="match status" value="1"/>
</dbReference>
<organism evidence="16">
    <name type="scientific">Selaginella moellendorffii</name>
    <name type="common">Spikemoss</name>
    <dbReference type="NCBI Taxonomy" id="88036"/>
    <lineage>
        <taxon>Eukaryota</taxon>
        <taxon>Viridiplantae</taxon>
        <taxon>Streptophyta</taxon>
        <taxon>Embryophyta</taxon>
        <taxon>Tracheophyta</taxon>
        <taxon>Lycopodiopsida</taxon>
        <taxon>Selaginellales</taxon>
        <taxon>Selaginellaceae</taxon>
        <taxon>Selaginella</taxon>
    </lineage>
</organism>
<keyword evidence="6" id="KW-0554">One-carbon metabolism</keyword>
<evidence type="ECO:0000256" key="13">
    <source>
        <dbReference type="ARBA" id="ARBA00030876"/>
    </source>
</evidence>
<comment type="catalytic activity">
    <reaction evidence="14">
        <text>(6S)-5,6,7,8-tetrahydrofolyl-(gamma-L-Glu)(n) + L-glutamate + ATP = (6S)-5,6,7,8-tetrahydrofolyl-(gamma-L-Glu)(n+1) + ADP + phosphate + H(+)</text>
        <dbReference type="Rhea" id="RHEA:10580"/>
        <dbReference type="Rhea" id="RHEA-COMP:14738"/>
        <dbReference type="Rhea" id="RHEA-COMP:14740"/>
        <dbReference type="ChEBI" id="CHEBI:15378"/>
        <dbReference type="ChEBI" id="CHEBI:29985"/>
        <dbReference type="ChEBI" id="CHEBI:30616"/>
        <dbReference type="ChEBI" id="CHEBI:43474"/>
        <dbReference type="ChEBI" id="CHEBI:141005"/>
        <dbReference type="ChEBI" id="CHEBI:456216"/>
        <dbReference type="EC" id="6.3.2.17"/>
    </reaction>
</comment>
<dbReference type="EC" id="6.3.2.17" evidence="4"/>
<dbReference type="PROSITE" id="PS01012">
    <property type="entry name" value="FOLYLPOLYGLU_SYNT_2"/>
    <property type="match status" value="1"/>
</dbReference>
<keyword evidence="9" id="KW-0547">Nucleotide-binding</keyword>
<evidence type="ECO:0000256" key="11">
    <source>
        <dbReference type="ARBA" id="ARBA00022842"/>
    </source>
</evidence>
<dbReference type="FunCoup" id="D8QMQ9">
    <property type="interactions" value="3589"/>
</dbReference>
<dbReference type="GO" id="GO:0005739">
    <property type="term" value="C:mitochondrion"/>
    <property type="evidence" value="ECO:0000318"/>
    <property type="project" value="GO_Central"/>
</dbReference>
<dbReference type="InterPro" id="IPR018109">
    <property type="entry name" value="Folylpolyglutamate_synth_CS"/>
</dbReference>
<keyword evidence="11" id="KW-0460">Magnesium</keyword>
<dbReference type="InterPro" id="IPR036615">
    <property type="entry name" value="Mur_ligase_C_dom_sf"/>
</dbReference>
<reference evidence="15 16" key="1">
    <citation type="journal article" date="2011" name="Science">
        <title>The Selaginella genome identifies genetic changes associated with the evolution of vascular plants.</title>
        <authorList>
            <person name="Banks J.A."/>
            <person name="Nishiyama T."/>
            <person name="Hasebe M."/>
            <person name="Bowman J.L."/>
            <person name="Gribskov M."/>
            <person name="dePamphilis C."/>
            <person name="Albert V.A."/>
            <person name="Aono N."/>
            <person name="Aoyama T."/>
            <person name="Ambrose B.A."/>
            <person name="Ashton N.W."/>
            <person name="Axtell M.J."/>
            <person name="Barker E."/>
            <person name="Barker M.S."/>
            <person name="Bennetzen J.L."/>
            <person name="Bonawitz N.D."/>
            <person name="Chapple C."/>
            <person name="Cheng C."/>
            <person name="Correa L.G."/>
            <person name="Dacre M."/>
            <person name="DeBarry J."/>
            <person name="Dreyer I."/>
            <person name="Elias M."/>
            <person name="Engstrom E.M."/>
            <person name="Estelle M."/>
            <person name="Feng L."/>
            <person name="Finet C."/>
            <person name="Floyd S.K."/>
            <person name="Frommer W.B."/>
            <person name="Fujita T."/>
            <person name="Gramzow L."/>
            <person name="Gutensohn M."/>
            <person name="Harholt J."/>
            <person name="Hattori M."/>
            <person name="Heyl A."/>
            <person name="Hirai T."/>
            <person name="Hiwatashi Y."/>
            <person name="Ishikawa M."/>
            <person name="Iwata M."/>
            <person name="Karol K.G."/>
            <person name="Koehler B."/>
            <person name="Kolukisaoglu U."/>
            <person name="Kubo M."/>
            <person name="Kurata T."/>
            <person name="Lalonde S."/>
            <person name="Li K."/>
            <person name="Li Y."/>
            <person name="Litt A."/>
            <person name="Lyons E."/>
            <person name="Manning G."/>
            <person name="Maruyama T."/>
            <person name="Michael T.P."/>
            <person name="Mikami K."/>
            <person name="Miyazaki S."/>
            <person name="Morinaga S."/>
            <person name="Murata T."/>
            <person name="Mueller-Roeber B."/>
            <person name="Nelson D.R."/>
            <person name="Obara M."/>
            <person name="Oguri Y."/>
            <person name="Olmstead R.G."/>
            <person name="Onodera N."/>
            <person name="Petersen B.L."/>
            <person name="Pils B."/>
            <person name="Prigge M."/>
            <person name="Rensing S.A."/>
            <person name="Riano-Pachon D.M."/>
            <person name="Roberts A.W."/>
            <person name="Sato Y."/>
            <person name="Scheller H.V."/>
            <person name="Schulz B."/>
            <person name="Schulz C."/>
            <person name="Shakirov E.V."/>
            <person name="Shibagaki N."/>
            <person name="Shinohara N."/>
            <person name="Shippen D.E."/>
            <person name="Soerensen I."/>
            <person name="Sotooka R."/>
            <person name="Sugimoto N."/>
            <person name="Sugita M."/>
            <person name="Sumikawa N."/>
            <person name="Tanurdzic M."/>
            <person name="Theissen G."/>
            <person name="Ulvskov P."/>
            <person name="Wakazuki S."/>
            <person name="Weng J.K."/>
            <person name="Willats W.W."/>
            <person name="Wipf D."/>
            <person name="Wolf P.G."/>
            <person name="Yang L."/>
            <person name="Zimmer A.D."/>
            <person name="Zhu Q."/>
            <person name="Mitros T."/>
            <person name="Hellsten U."/>
            <person name="Loque D."/>
            <person name="Otillar R."/>
            <person name="Salamov A."/>
            <person name="Schmutz J."/>
            <person name="Shapiro H."/>
            <person name="Lindquist E."/>
            <person name="Lucas S."/>
            <person name="Rokhsar D."/>
            <person name="Grigoriev I.V."/>
        </authorList>
    </citation>
    <scope>NUCLEOTIDE SEQUENCE [LARGE SCALE GENOMIC DNA]</scope>
</reference>
<gene>
    <name evidence="15" type="ORF">SELMODRAFT_75567</name>
</gene>
<dbReference type="GO" id="GO:0046901">
    <property type="term" value="P:tetrahydrofolylpolyglutamate biosynthetic process"/>
    <property type="evidence" value="ECO:0000318"/>
    <property type="project" value="GO_Central"/>
</dbReference>
<dbReference type="Proteomes" id="UP000001514">
    <property type="component" value="Unassembled WGS sequence"/>
</dbReference>
<evidence type="ECO:0000256" key="3">
    <source>
        <dbReference type="ARBA" id="ARBA00008276"/>
    </source>
</evidence>
<dbReference type="NCBIfam" id="TIGR01499">
    <property type="entry name" value="folC"/>
    <property type="match status" value="1"/>
</dbReference>
<evidence type="ECO:0000313" key="15">
    <source>
        <dbReference type="EMBL" id="EFJ38624.1"/>
    </source>
</evidence>
<evidence type="ECO:0000313" key="16">
    <source>
        <dbReference type="Proteomes" id="UP000001514"/>
    </source>
</evidence>
<keyword evidence="8" id="KW-0479">Metal-binding</keyword>
<dbReference type="InterPro" id="IPR036565">
    <property type="entry name" value="Mur-like_cat_sf"/>
</dbReference>
<name>D8QMQ9_SELML</name>
<dbReference type="STRING" id="88036.D8QMQ9"/>
<dbReference type="GO" id="GO:0005737">
    <property type="term" value="C:cytoplasm"/>
    <property type="evidence" value="ECO:0000318"/>
    <property type="project" value="GO_Central"/>
</dbReference>
<protein>
    <recommendedName>
        <fullName evidence="5">Folylpolyglutamate synthase</fullName>
        <ecNumber evidence="4">6.3.2.17</ecNumber>
    </recommendedName>
    <alternativeName>
        <fullName evidence="13">Folylpoly-gamma-glutamate synthetase</fullName>
    </alternativeName>
    <alternativeName>
        <fullName evidence="12">Tetrahydrofolylpolyglutamate synthase</fullName>
    </alternativeName>
</protein>
<evidence type="ECO:0000256" key="14">
    <source>
        <dbReference type="ARBA" id="ARBA00047493"/>
    </source>
</evidence>
<dbReference type="HOGENOM" id="CLU_015869_0_2_1"/>
<evidence type="ECO:0000256" key="8">
    <source>
        <dbReference type="ARBA" id="ARBA00022723"/>
    </source>
</evidence>
<proteinExistence type="inferred from homology"/>
<dbReference type="AlphaFoldDB" id="D8QMQ9"/>
<dbReference type="FunFam" id="3.40.1190.10:FF:000008">
    <property type="entry name" value="Folylpolyglutamate synthase"/>
    <property type="match status" value="1"/>
</dbReference>
<dbReference type="InterPro" id="IPR001645">
    <property type="entry name" value="Folylpolyglutamate_synth"/>
</dbReference>
<comment type="cofactor">
    <cofactor evidence="1">
        <name>a monovalent cation</name>
        <dbReference type="ChEBI" id="CHEBI:60242"/>
    </cofactor>
</comment>
<feature type="non-terminal residue" evidence="15">
    <location>
        <position position="1"/>
    </location>
</feature>
<sequence length="443" mass="48555">LDLEEPLSELSVIHVAGTKGKGSTCAFVEEILRASGFRTGLFTSPHLLDVRERFRFDGQPVSQELFAKYFWWCWERLQALPGDSFHSGVSIARVSRFLTVLAFKMFISEKVDVAIIEVGLGGRYDTTNVVKSPVVCGVTSLGYDHMEVLGSTLGEIASQKAGIFKAGVPAITVPQASEALDSLQKRAKELNICLEVAAPLTAYGLGDLELGLKGEHQRVNAALAAIEHARLPDSYITGLVQARWEGRAQVIHDKLCSNLSFYIDGAHSPESMEVCGKWFSSASKADASPCGDQNSLILTISRSSLATAQILLFNCMPKRDPQLLLPRLKEACAREESPSQLALFVPPYSSSFSVRHICTGRADTSWQEILWRHWEALEASKDDHCFINSSESSSVVQQLKDDEGFSRDTSLMIGSSSARVIFQVLVTGSLHLVGDVLKLIKYT</sequence>
<dbReference type="UniPathway" id="UPA00850"/>
<comment type="pathway">
    <text evidence="2">Cofactor biosynthesis; tetrahydrofolylpolyglutamate biosynthesis.</text>
</comment>
<dbReference type="FunFam" id="3.90.190.20:FF:000011">
    <property type="entry name" value="Folylpolyglutamate synthase"/>
    <property type="match status" value="1"/>
</dbReference>
<evidence type="ECO:0000256" key="5">
    <source>
        <dbReference type="ARBA" id="ARBA00018660"/>
    </source>
</evidence>
<dbReference type="OMA" id="THALFCT"/>
<evidence type="ECO:0000256" key="1">
    <source>
        <dbReference type="ARBA" id="ARBA00001944"/>
    </source>
</evidence>